<organism evidence="2 3">
    <name type="scientific">Saprolegnia diclina (strain VS20)</name>
    <dbReference type="NCBI Taxonomy" id="1156394"/>
    <lineage>
        <taxon>Eukaryota</taxon>
        <taxon>Sar</taxon>
        <taxon>Stramenopiles</taxon>
        <taxon>Oomycota</taxon>
        <taxon>Saprolegniomycetes</taxon>
        <taxon>Saprolegniales</taxon>
        <taxon>Saprolegniaceae</taxon>
        <taxon>Saprolegnia</taxon>
    </lineage>
</organism>
<proteinExistence type="predicted"/>
<name>T0RNA7_SAPDV</name>
<dbReference type="GeneID" id="19949246"/>
<accession>T0RNA7</accession>
<dbReference type="InParanoid" id="T0RNA7"/>
<dbReference type="RefSeq" id="XP_008612633.1">
    <property type="nucleotide sequence ID" value="XM_008614411.1"/>
</dbReference>
<gene>
    <name evidence="2" type="ORF">SDRG_08519</name>
</gene>
<dbReference type="AlphaFoldDB" id="T0RNA7"/>
<reference evidence="2 3" key="1">
    <citation type="submission" date="2012-04" db="EMBL/GenBank/DDBJ databases">
        <title>The Genome Sequence of Saprolegnia declina VS20.</title>
        <authorList>
            <consortium name="The Broad Institute Genome Sequencing Platform"/>
            <person name="Russ C."/>
            <person name="Nusbaum C."/>
            <person name="Tyler B."/>
            <person name="van West P."/>
            <person name="Dieguez-Uribeondo J."/>
            <person name="de Bruijn I."/>
            <person name="Tripathy S."/>
            <person name="Jiang R."/>
            <person name="Young S.K."/>
            <person name="Zeng Q."/>
            <person name="Gargeya S."/>
            <person name="Fitzgerald M."/>
            <person name="Haas B."/>
            <person name="Abouelleil A."/>
            <person name="Alvarado L."/>
            <person name="Arachchi H.M."/>
            <person name="Berlin A."/>
            <person name="Chapman S.B."/>
            <person name="Goldberg J."/>
            <person name="Griggs A."/>
            <person name="Gujja S."/>
            <person name="Hansen M."/>
            <person name="Howarth C."/>
            <person name="Imamovic A."/>
            <person name="Larimer J."/>
            <person name="McCowen C."/>
            <person name="Montmayeur A."/>
            <person name="Murphy C."/>
            <person name="Neiman D."/>
            <person name="Pearson M."/>
            <person name="Priest M."/>
            <person name="Roberts A."/>
            <person name="Saif S."/>
            <person name="Shea T."/>
            <person name="Sisk P."/>
            <person name="Sykes S."/>
            <person name="Wortman J."/>
            <person name="Nusbaum C."/>
            <person name="Birren B."/>
        </authorList>
    </citation>
    <scope>NUCLEOTIDE SEQUENCE [LARGE SCALE GENOMIC DNA]</scope>
    <source>
        <strain evidence="2 3">VS20</strain>
    </source>
</reference>
<feature type="compositionally biased region" description="Basic residues" evidence="1">
    <location>
        <begin position="1"/>
        <end position="14"/>
    </location>
</feature>
<dbReference type="Proteomes" id="UP000030762">
    <property type="component" value="Unassembled WGS sequence"/>
</dbReference>
<dbReference type="EMBL" id="JH767157">
    <property type="protein sequence ID" value="EQC33838.1"/>
    <property type="molecule type" value="Genomic_DNA"/>
</dbReference>
<protein>
    <recommendedName>
        <fullName evidence="4">HTH CENPB-type domain-containing protein</fullName>
    </recommendedName>
</protein>
<feature type="region of interest" description="Disordered" evidence="1">
    <location>
        <begin position="194"/>
        <end position="260"/>
    </location>
</feature>
<feature type="region of interest" description="Disordered" evidence="1">
    <location>
        <begin position="1"/>
        <end position="25"/>
    </location>
</feature>
<evidence type="ECO:0000313" key="3">
    <source>
        <dbReference type="Proteomes" id="UP000030762"/>
    </source>
</evidence>
<dbReference type="VEuPathDB" id="FungiDB:SDRG_08519"/>
<evidence type="ECO:0008006" key="4">
    <source>
        <dbReference type="Google" id="ProtNLM"/>
    </source>
</evidence>
<sequence length="260" mass="29165">MAKKPPKKPTRKSRANPAGALKKSQPKVITRVEILEYYHAHGENQSRTAKHFKENGFPSLNQSTISRYVRDEAMWRKLAEDKRRHDDVRNNCRTRLMNDDLDDLEALFCKRFIGGRALGGYESVDEYLQRVADAAQVAGHSEDEELMIEKARDGLTDRDIRMVAARMDGPITAAWEPLKKSALAVDELLRSRRPRQDALRNAAGPDTTTTASASSNDESAGEGSWAFRAPVAQTTYLHPSPAQFPVTGYPDAPVFGRDRR</sequence>
<keyword evidence="3" id="KW-1185">Reference proteome</keyword>
<dbReference type="OrthoDB" id="167842at2759"/>
<evidence type="ECO:0000313" key="2">
    <source>
        <dbReference type="EMBL" id="EQC33838.1"/>
    </source>
</evidence>
<evidence type="ECO:0000256" key="1">
    <source>
        <dbReference type="SAM" id="MobiDB-lite"/>
    </source>
</evidence>